<protein>
    <submittedName>
        <fullName evidence="2">Uncharacterized protein</fullName>
    </submittedName>
</protein>
<evidence type="ECO:0000313" key="2">
    <source>
        <dbReference type="WBParaSite" id="SPAL_0000862700.1"/>
    </source>
</evidence>
<sequence>MYGNDNLSNKSRDSLFCDSEHVIISHNDPHQRWLGESFSTAPTRVLSVEESYNNNKKHYVKHIPLHTRQTSTPMLPYSLSRRKIQSPCITRFYSQSNSKSNYDYSQSFDNNKEIYNTSSSPNNIFLNKFVDHSSAGSIINFNLCPNNIKEKNIHKQKSLIHEASKNDNGYNIYDTTYIENKTINKNDASLTNPYINTSPSFQNSIKLGQNLNNEQINKFPNNLDVNRKKGILINNKKCYDQYDDTVEFFHNLHKNCEISNTNCIKQNFNKSDENFFPQKKVSLRRGYLKRQLATVDFDENCLNSQEQLEKTSKSESVVDITDHKTCALLMFKMKDKQRTVSPS</sequence>
<dbReference type="WBParaSite" id="SPAL_0000862700.1">
    <property type="protein sequence ID" value="SPAL_0000862700.1"/>
    <property type="gene ID" value="SPAL_0000862700"/>
</dbReference>
<keyword evidence="1" id="KW-1185">Reference proteome</keyword>
<accession>A0A0N5BRY2</accession>
<reference evidence="2" key="1">
    <citation type="submission" date="2017-02" db="UniProtKB">
        <authorList>
            <consortium name="WormBaseParasite"/>
        </authorList>
    </citation>
    <scope>IDENTIFICATION</scope>
</reference>
<name>A0A0N5BRY2_STREA</name>
<proteinExistence type="predicted"/>
<dbReference type="AlphaFoldDB" id="A0A0N5BRY2"/>
<organism evidence="1 2">
    <name type="scientific">Strongyloides papillosus</name>
    <name type="common">Intestinal threadworm</name>
    <dbReference type="NCBI Taxonomy" id="174720"/>
    <lineage>
        <taxon>Eukaryota</taxon>
        <taxon>Metazoa</taxon>
        <taxon>Ecdysozoa</taxon>
        <taxon>Nematoda</taxon>
        <taxon>Chromadorea</taxon>
        <taxon>Rhabditida</taxon>
        <taxon>Tylenchina</taxon>
        <taxon>Panagrolaimomorpha</taxon>
        <taxon>Strongyloidoidea</taxon>
        <taxon>Strongyloididae</taxon>
        <taxon>Strongyloides</taxon>
    </lineage>
</organism>
<dbReference type="Proteomes" id="UP000046392">
    <property type="component" value="Unplaced"/>
</dbReference>
<evidence type="ECO:0000313" key="1">
    <source>
        <dbReference type="Proteomes" id="UP000046392"/>
    </source>
</evidence>